<comment type="caution">
    <text evidence="2">The sequence shown here is derived from an EMBL/GenBank/DDBJ whole genome shotgun (WGS) entry which is preliminary data.</text>
</comment>
<feature type="region of interest" description="Disordered" evidence="1">
    <location>
        <begin position="85"/>
        <end position="140"/>
    </location>
</feature>
<proteinExistence type="predicted"/>
<accession>A0A9D3P148</accession>
<dbReference type="Proteomes" id="UP000824219">
    <property type="component" value="Linkage Group LG05"/>
</dbReference>
<evidence type="ECO:0000313" key="2">
    <source>
        <dbReference type="EMBL" id="KAG7332708.1"/>
    </source>
</evidence>
<protein>
    <submittedName>
        <fullName evidence="2">Uncharacterized protein</fullName>
    </submittedName>
</protein>
<dbReference type="EMBL" id="JAHKSW010000005">
    <property type="protein sequence ID" value="KAG7332708.1"/>
    <property type="molecule type" value="Genomic_DNA"/>
</dbReference>
<keyword evidence="3" id="KW-1185">Reference proteome</keyword>
<evidence type="ECO:0000256" key="1">
    <source>
        <dbReference type="SAM" id="MobiDB-lite"/>
    </source>
</evidence>
<feature type="compositionally biased region" description="Polar residues" evidence="1">
    <location>
        <begin position="112"/>
        <end position="134"/>
    </location>
</feature>
<gene>
    <name evidence="2" type="ORF">KOW79_004542</name>
</gene>
<sequence length="140" mass="15222">MSHEFLPEAKAITGEFPFSTMHHLTHKRFRKFVVKSWSVLGTKAHLVHSLVTHSPLGDISPYLTPSPHQKKVSLSSTVPETDGFMEGIDSACLGGPKQGKTGFGQTAEDAQASLSPTLDQPASLQANKCKTSPQMPRVKR</sequence>
<dbReference type="AlphaFoldDB" id="A0A9D3P148"/>
<organism evidence="2 3">
    <name type="scientific">Hemibagrus wyckioides</name>
    <dbReference type="NCBI Taxonomy" id="337641"/>
    <lineage>
        <taxon>Eukaryota</taxon>
        <taxon>Metazoa</taxon>
        <taxon>Chordata</taxon>
        <taxon>Craniata</taxon>
        <taxon>Vertebrata</taxon>
        <taxon>Euteleostomi</taxon>
        <taxon>Actinopterygii</taxon>
        <taxon>Neopterygii</taxon>
        <taxon>Teleostei</taxon>
        <taxon>Ostariophysi</taxon>
        <taxon>Siluriformes</taxon>
        <taxon>Bagridae</taxon>
        <taxon>Hemibagrus</taxon>
    </lineage>
</organism>
<name>A0A9D3P148_9TELE</name>
<reference evidence="2 3" key="1">
    <citation type="submission" date="2021-06" db="EMBL/GenBank/DDBJ databases">
        <title>Chromosome-level genome assembly of the red-tail catfish (Hemibagrus wyckioides).</title>
        <authorList>
            <person name="Shao F."/>
        </authorList>
    </citation>
    <scope>NUCLEOTIDE SEQUENCE [LARGE SCALE GENOMIC DNA]</scope>
    <source>
        <strain evidence="2">EC202008001</strain>
        <tissue evidence="2">Blood</tissue>
    </source>
</reference>
<evidence type="ECO:0000313" key="3">
    <source>
        <dbReference type="Proteomes" id="UP000824219"/>
    </source>
</evidence>